<feature type="transmembrane region" description="Helical" evidence="1">
    <location>
        <begin position="23"/>
        <end position="44"/>
    </location>
</feature>
<reference evidence="3" key="2">
    <citation type="submission" date="2016-06" db="EMBL/GenBank/DDBJ databases">
        <authorList>
            <person name="Kjaerup R.B."/>
            <person name="Dalgaard T.S."/>
            <person name="Juul-Madsen H.R."/>
        </authorList>
    </citation>
    <scope>NUCLEOTIDE SEQUENCE [LARGE SCALE GENOMIC DNA]</scope>
    <source>
        <strain evidence="3">CECT 7223</strain>
    </source>
</reference>
<dbReference type="Proteomes" id="UP001569175">
    <property type="component" value="Unassembled WGS sequence"/>
</dbReference>
<keyword evidence="1" id="KW-1133">Transmembrane helix</keyword>
<evidence type="ECO:0000313" key="2">
    <source>
        <dbReference type="EMBL" id="MEZ8052033.1"/>
    </source>
</evidence>
<evidence type="ECO:0000256" key="1">
    <source>
        <dbReference type="SAM" id="Phobius"/>
    </source>
</evidence>
<evidence type="ECO:0000313" key="3">
    <source>
        <dbReference type="EMBL" id="SBS64505.1"/>
    </source>
</evidence>
<dbReference type="EMBL" id="FLQP01000028">
    <property type="protein sequence ID" value="SBS64505.1"/>
    <property type="molecule type" value="Genomic_DNA"/>
</dbReference>
<organism evidence="3 4">
    <name type="scientific">Vibrio atlanticus</name>
    <dbReference type="NCBI Taxonomy" id="693153"/>
    <lineage>
        <taxon>Bacteria</taxon>
        <taxon>Pseudomonadati</taxon>
        <taxon>Pseudomonadota</taxon>
        <taxon>Gammaproteobacteria</taxon>
        <taxon>Vibrionales</taxon>
        <taxon>Vibrionaceae</taxon>
        <taxon>Vibrio</taxon>
    </lineage>
</organism>
<gene>
    <name evidence="2" type="ORF">ACED57_02565</name>
    <name evidence="3" type="ORF">VAT7223_02233</name>
</gene>
<reference evidence="4" key="1">
    <citation type="submission" date="2016-06" db="EMBL/GenBank/DDBJ databases">
        <authorList>
            <person name="Rodrigo-Torres Lidia"/>
            <person name="Arahal R.David."/>
        </authorList>
    </citation>
    <scope>NUCLEOTIDE SEQUENCE [LARGE SCALE GENOMIC DNA]</scope>
    <source>
        <strain evidence="4">CECT 7223</strain>
    </source>
</reference>
<dbReference type="AlphaFoldDB" id="A0A1C3IST7"/>
<dbReference type="Proteomes" id="UP000092876">
    <property type="component" value="Unassembled WGS sequence"/>
</dbReference>
<sequence length="45" mass="4809">MNATVITNENNVSLAKPSVMNEVLFFAKSTVIMGAIILLVASAWV</sequence>
<keyword evidence="1" id="KW-0812">Transmembrane</keyword>
<reference evidence="2 5" key="3">
    <citation type="submission" date="2024-06" db="EMBL/GenBank/DDBJ databases">
        <authorList>
            <person name="Steensen K."/>
            <person name="Seneca J."/>
            <person name="Bartlau N."/>
            <person name="Yu A.X."/>
            <person name="Polz M.F."/>
        </authorList>
    </citation>
    <scope>NUCLEOTIDE SEQUENCE [LARGE SCALE GENOMIC DNA]</scope>
    <source>
        <strain evidence="2 5">1F9</strain>
    </source>
</reference>
<keyword evidence="1" id="KW-0472">Membrane</keyword>
<proteinExistence type="predicted"/>
<dbReference type="RefSeq" id="WP_012600138.1">
    <property type="nucleotide sequence ID" value="NC_011744.2"/>
</dbReference>
<dbReference type="GeneID" id="94234918"/>
<keyword evidence="5" id="KW-1185">Reference proteome</keyword>
<protein>
    <submittedName>
        <fullName evidence="3">Uncharacterized protein</fullName>
    </submittedName>
</protein>
<evidence type="ECO:0000313" key="5">
    <source>
        <dbReference type="Proteomes" id="UP001569175"/>
    </source>
</evidence>
<accession>A0A1C3IST7</accession>
<name>A0A1C3IST7_9VIBR</name>
<evidence type="ECO:0000313" key="4">
    <source>
        <dbReference type="Proteomes" id="UP000092876"/>
    </source>
</evidence>
<dbReference type="EMBL" id="JBGOOL010000005">
    <property type="protein sequence ID" value="MEZ8052033.1"/>
    <property type="molecule type" value="Genomic_DNA"/>
</dbReference>